<protein>
    <recommendedName>
        <fullName evidence="2">DUF2134 domain-containing protein</fullName>
    </recommendedName>
</protein>
<feature type="domain" description="DUF2134" evidence="2">
    <location>
        <begin position="65"/>
        <end position="164"/>
    </location>
</feature>
<dbReference type="EMBL" id="CP045644">
    <property type="protein sequence ID" value="QFZ83378.1"/>
    <property type="molecule type" value="Genomic_DNA"/>
</dbReference>
<dbReference type="Proteomes" id="UP000326780">
    <property type="component" value="Chromosome"/>
</dbReference>
<keyword evidence="1" id="KW-0472">Membrane</keyword>
<accession>A0A5Q0M2B8</accession>
<evidence type="ECO:0000256" key="1">
    <source>
        <dbReference type="SAM" id="Phobius"/>
    </source>
</evidence>
<sequence length="678" mass="70114">MALGMNTTPTRPIRSPVRRLARGSIIINTAIALSLIVITLVGAELGYQFYLKRELQKTADLAALAGAQKLGQPGGTSACDSAELAARANAVKNFAGIVLTEAICGHWDPTKVTPVSTDCFAGTDDHFSPLAPPENAFRVRIKPPSSTLLPFFAGNRTICVQAVAAQRQPLASLTIRSTLLTVDPTQVSLLNAVFGGLLGGSLSLDIAGWRGLVNTNIKLLSFLDQLGIDLGIGAGKYDQVLETDVSVGVLIQAMINALQKSGATATAAIQALGLIQTAAEISPTVVKLGDLLGVQTGSDAAGLNLDLQLFQLLQGVVQVANGKNALVASVPLTVPGALSVTANIQVIEPPQISAVGDPRLAKLDPTGPNQIYVRTAQIRTLISVELPALNGVTSLLNAVTTLVSPVTTLLNNLLSFKLDLLSDVLGCVIACTKDVTDVDILPAPIRLDINLDAGGGESRVNNFSCPADAKTLSVQTSTAAAQLRIGKMGTSMADAKSKVFASNAPPAVAPVPVIDIGLLKCTRLLLGLIPVECDEAHRKAFYGGGLGLKADVPVAKSGASQTFVNPPDLADLEQETPFLPVTSLNIINSLTSTLDGLNMLSVITPTGSPNGGLQNVLTALTNTLGTVIGVLQDVVGGVLAPLLDPLVNTLIRDVLGANLAQTEVGGRLTCDGSAELVY</sequence>
<keyword evidence="1" id="KW-1133">Transmembrane helix</keyword>
<reference evidence="3 4" key="1">
    <citation type="submission" date="2019-10" db="EMBL/GenBank/DDBJ databases">
        <title>Complete genome sequence of Variovorax paradoxus 5C-2.</title>
        <authorList>
            <person name="Gogoleva N.E."/>
            <person name="Balkin A.S."/>
        </authorList>
    </citation>
    <scope>NUCLEOTIDE SEQUENCE [LARGE SCALE GENOMIC DNA]</scope>
    <source>
        <strain evidence="3 4">5C-2</strain>
    </source>
</reference>
<organism evidence="3 4">
    <name type="scientific">Variovorax paradoxus</name>
    <dbReference type="NCBI Taxonomy" id="34073"/>
    <lineage>
        <taxon>Bacteria</taxon>
        <taxon>Pseudomonadati</taxon>
        <taxon>Pseudomonadota</taxon>
        <taxon>Betaproteobacteria</taxon>
        <taxon>Burkholderiales</taxon>
        <taxon>Comamonadaceae</taxon>
        <taxon>Variovorax</taxon>
    </lineage>
</organism>
<feature type="transmembrane region" description="Helical" evidence="1">
    <location>
        <begin position="20"/>
        <end position="43"/>
    </location>
</feature>
<dbReference type="Pfam" id="PF09977">
    <property type="entry name" value="Tad_C"/>
    <property type="match status" value="1"/>
</dbReference>
<dbReference type="AlphaFoldDB" id="A0A5Q0M2B8"/>
<name>A0A5Q0M2B8_VARPD</name>
<evidence type="ECO:0000259" key="2">
    <source>
        <dbReference type="Pfam" id="PF09977"/>
    </source>
</evidence>
<proteinExistence type="predicted"/>
<dbReference type="InterPro" id="IPR018705">
    <property type="entry name" value="DUF2134_membrane"/>
</dbReference>
<gene>
    <name evidence="3" type="ORF">GFK26_11685</name>
</gene>
<evidence type="ECO:0000313" key="4">
    <source>
        <dbReference type="Proteomes" id="UP000326780"/>
    </source>
</evidence>
<keyword evidence="1" id="KW-0812">Transmembrane</keyword>
<evidence type="ECO:0000313" key="3">
    <source>
        <dbReference type="EMBL" id="QFZ83378.1"/>
    </source>
</evidence>